<dbReference type="Proteomes" id="UP001497497">
    <property type="component" value="Unassembled WGS sequence"/>
</dbReference>
<proteinExistence type="predicted"/>
<accession>A0AAV2IJA1</accession>
<name>A0AAV2IJA1_LYMST</name>
<protein>
    <recommendedName>
        <fullName evidence="1">DDE-1 domain-containing protein</fullName>
    </recommendedName>
</protein>
<comment type="caution">
    <text evidence="2">The sequence shown here is derived from an EMBL/GenBank/DDBJ whole genome shotgun (WGS) entry which is preliminary data.</text>
</comment>
<evidence type="ECO:0000313" key="2">
    <source>
        <dbReference type="EMBL" id="CAL1545812.1"/>
    </source>
</evidence>
<organism evidence="2 3">
    <name type="scientific">Lymnaea stagnalis</name>
    <name type="common">Great pond snail</name>
    <name type="synonym">Helix stagnalis</name>
    <dbReference type="NCBI Taxonomy" id="6523"/>
    <lineage>
        <taxon>Eukaryota</taxon>
        <taxon>Metazoa</taxon>
        <taxon>Spiralia</taxon>
        <taxon>Lophotrochozoa</taxon>
        <taxon>Mollusca</taxon>
        <taxon>Gastropoda</taxon>
        <taxon>Heterobranchia</taxon>
        <taxon>Euthyneura</taxon>
        <taxon>Panpulmonata</taxon>
        <taxon>Hygrophila</taxon>
        <taxon>Lymnaeoidea</taxon>
        <taxon>Lymnaeidae</taxon>
        <taxon>Lymnaea</taxon>
    </lineage>
</organism>
<sequence>MHNWTNKCFSTRIGRFLKNKKSLLIFYAMVTHKETTVQKHVNKAGAHIDVIPDGLTCKRHPFDVTVNHPFKTFVCEEWDRWMSSGRPTFTPTGRQRRAPYT</sequence>
<dbReference type="GO" id="GO:0003676">
    <property type="term" value="F:nucleic acid binding"/>
    <property type="evidence" value="ECO:0007669"/>
    <property type="project" value="InterPro"/>
</dbReference>
<evidence type="ECO:0000313" key="3">
    <source>
        <dbReference type="Proteomes" id="UP001497497"/>
    </source>
</evidence>
<dbReference type="EMBL" id="CAXITT010000736">
    <property type="protein sequence ID" value="CAL1545812.1"/>
    <property type="molecule type" value="Genomic_DNA"/>
</dbReference>
<gene>
    <name evidence="2" type="ORF">GSLYS_00019189001</name>
</gene>
<dbReference type="Pfam" id="PF03184">
    <property type="entry name" value="DDE_1"/>
    <property type="match status" value="1"/>
</dbReference>
<dbReference type="InterPro" id="IPR004875">
    <property type="entry name" value="DDE_SF_endonuclease_dom"/>
</dbReference>
<feature type="domain" description="DDE-1" evidence="1">
    <location>
        <begin position="1"/>
        <end position="86"/>
    </location>
</feature>
<keyword evidence="3" id="KW-1185">Reference proteome</keyword>
<evidence type="ECO:0000259" key="1">
    <source>
        <dbReference type="Pfam" id="PF03184"/>
    </source>
</evidence>
<dbReference type="AlphaFoldDB" id="A0AAV2IJA1"/>
<reference evidence="2 3" key="1">
    <citation type="submission" date="2024-04" db="EMBL/GenBank/DDBJ databases">
        <authorList>
            <consortium name="Genoscope - CEA"/>
            <person name="William W."/>
        </authorList>
    </citation>
    <scope>NUCLEOTIDE SEQUENCE [LARGE SCALE GENOMIC DNA]</scope>
</reference>